<organism evidence="7 8">
    <name type="scientific">Uliginosibacterium aquaticum</name>
    <dbReference type="NCBI Taxonomy" id="2731212"/>
    <lineage>
        <taxon>Bacteria</taxon>
        <taxon>Pseudomonadati</taxon>
        <taxon>Pseudomonadota</taxon>
        <taxon>Betaproteobacteria</taxon>
        <taxon>Rhodocyclales</taxon>
        <taxon>Zoogloeaceae</taxon>
        <taxon>Uliginosibacterium</taxon>
    </lineage>
</organism>
<evidence type="ECO:0000256" key="2">
    <source>
        <dbReference type="ARBA" id="ARBA00022475"/>
    </source>
</evidence>
<dbReference type="PANTHER" id="PTHR30606">
    <property type="entry name" value="LIPID A BIOSYNTHESIS LAUROYL ACYLTRANSFERASE"/>
    <property type="match status" value="1"/>
</dbReference>
<dbReference type="CDD" id="cd07984">
    <property type="entry name" value="LPLAT_LABLAT-like"/>
    <property type="match status" value="1"/>
</dbReference>
<dbReference type="EMBL" id="JABCSC020000003">
    <property type="protein sequence ID" value="NSL56216.1"/>
    <property type="molecule type" value="Genomic_DNA"/>
</dbReference>
<dbReference type="InterPro" id="IPR004960">
    <property type="entry name" value="LipA_acyltrans"/>
</dbReference>
<keyword evidence="3" id="KW-0997">Cell inner membrane</keyword>
<dbReference type="Proteomes" id="UP000778523">
    <property type="component" value="Unassembled WGS sequence"/>
</dbReference>
<evidence type="ECO:0000313" key="8">
    <source>
        <dbReference type="Proteomes" id="UP000778523"/>
    </source>
</evidence>
<keyword evidence="4" id="KW-0808">Transferase</keyword>
<dbReference type="InterPro" id="IPR014548">
    <property type="entry name" value="Ac_Trasf"/>
</dbReference>
<keyword evidence="5" id="KW-0472">Membrane</keyword>
<keyword evidence="2" id="KW-1003">Cell membrane</keyword>
<dbReference type="PIRSF" id="PIRSF028561">
    <property type="entry name" value="Ac_Trasf"/>
    <property type="match status" value="1"/>
</dbReference>
<dbReference type="RefSeq" id="WP_170022722.1">
    <property type="nucleotide sequence ID" value="NZ_JABCSC020000003.1"/>
</dbReference>
<dbReference type="PANTHER" id="PTHR30606:SF9">
    <property type="entry name" value="LIPID A BIOSYNTHESIS LAUROYLTRANSFERASE"/>
    <property type="match status" value="1"/>
</dbReference>
<accession>A0ABX2IPK3</accession>
<reference evidence="7 8" key="1">
    <citation type="submission" date="2020-06" db="EMBL/GenBank/DDBJ databases">
        <title>Draft genome of Uliginosibacterium sp. IMCC34675.</title>
        <authorList>
            <person name="Song J."/>
        </authorList>
    </citation>
    <scope>NUCLEOTIDE SEQUENCE [LARGE SCALE GENOMIC DNA]</scope>
    <source>
        <strain evidence="7 8">IMCC34675</strain>
    </source>
</reference>
<keyword evidence="8" id="KW-1185">Reference proteome</keyword>
<evidence type="ECO:0000256" key="6">
    <source>
        <dbReference type="ARBA" id="ARBA00023315"/>
    </source>
</evidence>
<dbReference type="Pfam" id="PF03279">
    <property type="entry name" value="Lip_A_acyltrans"/>
    <property type="match status" value="1"/>
</dbReference>
<keyword evidence="6" id="KW-0012">Acyltransferase</keyword>
<evidence type="ECO:0000313" key="7">
    <source>
        <dbReference type="EMBL" id="NSL56216.1"/>
    </source>
</evidence>
<comment type="caution">
    <text evidence="7">The sequence shown here is derived from an EMBL/GenBank/DDBJ whole genome shotgun (WGS) entry which is preliminary data.</text>
</comment>
<evidence type="ECO:0000256" key="1">
    <source>
        <dbReference type="ARBA" id="ARBA00004533"/>
    </source>
</evidence>
<sequence length="306" mass="34993">MADKRTPEWMQRKERGSMFWLRVMRWISLTFGRSASRLIVYGIALYFLLAVAPARAALREFLPRVLGRPAGWLDLYRHILAFASTIHDRTYLLNDCFEEFDLRQIGAEVLHELHARDGGFFLFGAHVGSFEVMRSLARANPRLKVSMAMYPDNARLINSALSAINPDAMQDIIPLGRLDSMLEVHNRLIEGAMVGILADRASGDDAYETLDFLGSPAHFPSGPFRMAAMLRHPVFFMIGLYRGGKRYDVHFEQIADFSQVGPRERDAAIRAAMESYVRVLEKHVRAAPHNWFNFFDFWKSARAEHS</sequence>
<evidence type="ECO:0000256" key="3">
    <source>
        <dbReference type="ARBA" id="ARBA00022519"/>
    </source>
</evidence>
<gene>
    <name evidence="7" type="ORF">HJ583_014345</name>
</gene>
<evidence type="ECO:0000256" key="4">
    <source>
        <dbReference type="ARBA" id="ARBA00022679"/>
    </source>
</evidence>
<name>A0ABX2IPK3_9RHOO</name>
<proteinExistence type="predicted"/>
<evidence type="ECO:0000256" key="5">
    <source>
        <dbReference type="ARBA" id="ARBA00023136"/>
    </source>
</evidence>
<comment type="subcellular location">
    <subcellularLocation>
        <location evidence="1">Cell inner membrane</location>
    </subcellularLocation>
</comment>
<protein>
    <submittedName>
        <fullName evidence="7">Acyl-CoA synthetase</fullName>
    </submittedName>
</protein>